<evidence type="ECO:0000313" key="2">
    <source>
        <dbReference type="EMBL" id="OMP83067.1"/>
    </source>
</evidence>
<name>A0A1S8B6B0_9PEZI</name>
<feature type="compositionally biased region" description="Basic residues" evidence="1">
    <location>
        <begin position="32"/>
        <end position="51"/>
    </location>
</feature>
<dbReference type="OrthoDB" id="1045822at2759"/>
<feature type="compositionally biased region" description="Low complexity" evidence="1">
    <location>
        <begin position="21"/>
        <end position="31"/>
    </location>
</feature>
<feature type="compositionally biased region" description="Low complexity" evidence="1">
    <location>
        <begin position="281"/>
        <end position="298"/>
    </location>
</feature>
<comment type="caution">
    <text evidence="2">The sequence shown here is derived from an EMBL/GenBank/DDBJ whole genome shotgun (WGS) entry which is preliminary data.</text>
</comment>
<reference evidence="2 3" key="1">
    <citation type="submission" date="2017-01" db="EMBL/GenBank/DDBJ databases">
        <title>Draft genome sequence of Diplodia seriata F98.1, a fungal species involved in grapevine trunk diseases.</title>
        <authorList>
            <person name="Robert-Siegwald G."/>
            <person name="Vallet J."/>
            <person name="Abou-Mansour E."/>
            <person name="Xu J."/>
            <person name="Rey P."/>
            <person name="Bertsch C."/>
            <person name="Rego C."/>
            <person name="Larignon P."/>
            <person name="Fontaine F."/>
            <person name="Lebrun M.-H."/>
        </authorList>
    </citation>
    <scope>NUCLEOTIDE SEQUENCE [LARGE SCALE GENOMIC DNA]</scope>
    <source>
        <strain evidence="2 3">F98.1</strain>
    </source>
</reference>
<dbReference type="Pfam" id="PF04749">
    <property type="entry name" value="PLAC8"/>
    <property type="match status" value="1"/>
</dbReference>
<gene>
    <name evidence="2" type="ORF">BK809_0004448</name>
</gene>
<accession>A0A1S8B6B0</accession>
<feature type="compositionally biased region" description="Low complexity" evidence="1">
    <location>
        <begin position="95"/>
        <end position="116"/>
    </location>
</feature>
<protein>
    <submittedName>
        <fullName evidence="2">Uncharacterized protein</fullName>
    </submittedName>
</protein>
<dbReference type="PANTHER" id="PTHR15907">
    <property type="entry name" value="DUF614 FAMILY PROTEIN-RELATED"/>
    <property type="match status" value="1"/>
</dbReference>
<organism evidence="2 3">
    <name type="scientific">Diplodia seriata</name>
    <dbReference type="NCBI Taxonomy" id="420778"/>
    <lineage>
        <taxon>Eukaryota</taxon>
        <taxon>Fungi</taxon>
        <taxon>Dikarya</taxon>
        <taxon>Ascomycota</taxon>
        <taxon>Pezizomycotina</taxon>
        <taxon>Dothideomycetes</taxon>
        <taxon>Dothideomycetes incertae sedis</taxon>
        <taxon>Botryosphaeriales</taxon>
        <taxon>Botryosphaeriaceae</taxon>
        <taxon>Diplodia</taxon>
    </lineage>
</organism>
<feature type="region of interest" description="Disordered" evidence="1">
    <location>
        <begin position="456"/>
        <end position="487"/>
    </location>
</feature>
<feature type="region of interest" description="Disordered" evidence="1">
    <location>
        <begin position="1"/>
        <end position="333"/>
    </location>
</feature>
<dbReference type="Proteomes" id="UP000190776">
    <property type="component" value="Unassembled WGS sequence"/>
</dbReference>
<dbReference type="AlphaFoldDB" id="A0A1S8B6B0"/>
<dbReference type="STRING" id="420778.A0A1S8B6B0"/>
<proteinExistence type="predicted"/>
<evidence type="ECO:0000313" key="3">
    <source>
        <dbReference type="Proteomes" id="UP000190776"/>
    </source>
</evidence>
<sequence length="487" mass="54020">MDPRHQYSHAQPSQQPPEPAEPYYYYQPQHHAQAHPHHQQPQHQQHQHNQHQQHLAQPRQPSNPRFSWQIPLTDAERLPIHQLDPAPPSPPPQPSQAQARPRAQSPPQSSRFSFAQTPIEVQQPHFHHYAHARHPTEPAMPHSPDSIHASNLNSPATEFGDLSAISTAAPQLPAPRMSRPLSKEIGEDLGPDGRVPEEYARPMPQEPHPAFFAPVVDTSPRGSIAAPRQRQQSLAQSVAQSDHSQQQLHHGYDAQPPPPASPGPIPIKTERDDSRGADNVPVSPISPTSPTQPYSPHSNVPSSRPPIFAPDNPSGPNGMLTAEHKPGQIAHPNMDLEATGSKRQWKHSICECSGDVATCMTGVFCPCVVYGKTSYRLGLKSEKKDPTEMLGWSWANTQCSLMAMATFCGLCGLFPLIHRTRLRHQYELQGSLPSDFVKSCCCCCCSTIQNEREMRDREEQANRWAGPSSGATYERPSPMVYEPPPRG</sequence>
<feature type="compositionally biased region" description="Pro residues" evidence="1">
    <location>
        <begin position="85"/>
        <end position="94"/>
    </location>
</feature>
<dbReference type="NCBIfam" id="TIGR01571">
    <property type="entry name" value="A_thal_Cys_rich"/>
    <property type="match status" value="1"/>
</dbReference>
<feature type="compositionally biased region" description="Polar residues" evidence="1">
    <location>
        <begin position="229"/>
        <end position="248"/>
    </location>
</feature>
<dbReference type="InterPro" id="IPR006461">
    <property type="entry name" value="PLAC_motif_containing"/>
</dbReference>
<evidence type="ECO:0000256" key="1">
    <source>
        <dbReference type="SAM" id="MobiDB-lite"/>
    </source>
</evidence>
<feature type="compositionally biased region" description="Pro residues" evidence="1">
    <location>
        <begin position="255"/>
        <end position="265"/>
    </location>
</feature>
<dbReference type="EMBL" id="MSZU01000111">
    <property type="protein sequence ID" value="OMP83067.1"/>
    <property type="molecule type" value="Genomic_DNA"/>
</dbReference>